<dbReference type="InterPro" id="IPR037624">
    <property type="entry name" value="Nup133-like"/>
</dbReference>
<dbReference type="SUPFAM" id="SSF117289">
    <property type="entry name" value="Nucleoporin domain"/>
    <property type="match status" value="1"/>
</dbReference>
<sequence>MLFDLFLIYFADQLLSFKISDFGWAWLVYGDRITIWKISQSLSVKLVCKELQLPPSEFSSSAELVAVSAHSVDPSSAQAIAVMAATSEGTVRYWPCLSHEEFYTETYADFGGSPCTLLTAVKAGSFILSSVKNRHVRLMPDSSGKIYQRFLQHGQSMLSGIGRRVSSLLGILSPTTESSLCSVMWDKEDCLYTLTNMTIDKWEMDDNSDYHILSWDLSRQVKENISDAIWGSESNYDDIKDRINIAFLDLNQNEDGLVVLSAAWHPEDNPCLIYYTLVTIKDEGYNFSDKITIEVTQFNPLFQERDCIIGAGTFTNLPIIFTRKNGLLTIFPRENASGFLEEVEDSVSSSLPPISNQVPLTERRETIHHDKTKLLKAAFLQYCRKDTFEAQRMVDSMFSTTKDLGTDKELNQAVAQISTDLVDDYPASDPRWAESVPDEAACLSNTSLILLHQLEDKMKAHSFYLDFLHQVGLFDHLNTCQMRELTIATRLLLCEHAEKLSAAIVLKNHHTRLPKLVNSAIQLALNKRMCSVPQNLTAADVFFREVSQMDIIFECLVEQEEADLQNTNIETADWANTVLDVNVILKDMLHTACQYRRNKASLYKSENMNKEPEYIPWTESASFLVSVVQAGVGGKVYPQADSVLRSELIEQLSALLNYFLDDYVTQLKSVDQPTDQERYNALEAEYVQKRSELLTPFLTLGQHQWASSLAEKFCDFDILVQICEITNSENKLQHYMTQFADQNFSDFLFRWYLEKGKRGKLLSQPVSQHEHLASFLQAHEHLSWLHEINSQDFEKAHRTLHTLANIEKRYFGKKKTLLALSKLAALASDFREDILQDKIEEIADEEHFLLHQETLPDQILEDNNFELNMMPVLTPLELIKLYISEENRKANENDFKKALDLLEYINEDDGVNFEEMKQEILCKSLKKDT</sequence>
<keyword evidence="4" id="KW-0509">mRNA transport</keyword>
<comment type="caution">
    <text evidence="11">The sequence shown here is derived from an EMBL/GenBank/DDBJ whole genome shotgun (WGS) entry which is preliminary data.</text>
</comment>
<dbReference type="InterPro" id="IPR015943">
    <property type="entry name" value="WD40/YVTN_repeat-like_dom_sf"/>
</dbReference>
<dbReference type="InterPro" id="IPR014908">
    <property type="entry name" value="Nucleoporin_Nup133/Nup155_N"/>
</dbReference>
<dbReference type="GO" id="GO:0000972">
    <property type="term" value="P:transcription-dependent tethering of RNA polymerase II gene DNA at nuclear periphery"/>
    <property type="evidence" value="ECO:0007669"/>
    <property type="project" value="TreeGrafter"/>
</dbReference>
<dbReference type="Gene3D" id="1.25.40.700">
    <property type="match status" value="1"/>
</dbReference>
<dbReference type="InterPro" id="IPR007187">
    <property type="entry name" value="Nucleoporin_Nup133/Nup155_C"/>
</dbReference>
<dbReference type="GO" id="GO:0016973">
    <property type="term" value="P:poly(A)+ mRNA export from nucleus"/>
    <property type="evidence" value="ECO:0007669"/>
    <property type="project" value="TreeGrafter"/>
</dbReference>
<name>A0AAV3AP44_PYXAD</name>
<comment type="similarity">
    <text evidence="2">Belongs to the nucleoporin Nup133 family.</text>
</comment>
<keyword evidence="3" id="KW-0813">Transport</keyword>
<proteinExistence type="inferred from homology"/>
<evidence type="ECO:0000259" key="9">
    <source>
        <dbReference type="Pfam" id="PF03177"/>
    </source>
</evidence>
<evidence type="ECO:0000259" key="10">
    <source>
        <dbReference type="Pfam" id="PF08801"/>
    </source>
</evidence>
<feature type="domain" description="Nucleoporin Nup133/Nup155-like C-terminal" evidence="9">
    <location>
        <begin position="666"/>
        <end position="866"/>
    </location>
</feature>
<dbReference type="GO" id="GO:0031080">
    <property type="term" value="C:nuclear pore outer ring"/>
    <property type="evidence" value="ECO:0007669"/>
    <property type="project" value="TreeGrafter"/>
</dbReference>
<keyword evidence="7" id="KW-0906">Nuclear pore complex</keyword>
<dbReference type="AlphaFoldDB" id="A0AAV3AP44"/>
<organism evidence="11 12">
    <name type="scientific">Pyxicephalus adspersus</name>
    <name type="common">African bullfrog</name>
    <dbReference type="NCBI Taxonomy" id="30357"/>
    <lineage>
        <taxon>Eukaryota</taxon>
        <taxon>Metazoa</taxon>
        <taxon>Chordata</taxon>
        <taxon>Craniata</taxon>
        <taxon>Vertebrata</taxon>
        <taxon>Euteleostomi</taxon>
        <taxon>Amphibia</taxon>
        <taxon>Batrachia</taxon>
        <taxon>Anura</taxon>
        <taxon>Neobatrachia</taxon>
        <taxon>Ranoidea</taxon>
        <taxon>Pyxicephalidae</taxon>
        <taxon>Pyxicephalinae</taxon>
        <taxon>Pyxicephalus</taxon>
    </lineage>
</organism>
<dbReference type="Pfam" id="PF08801">
    <property type="entry name" value="Nucleoporin_N"/>
    <property type="match status" value="1"/>
</dbReference>
<dbReference type="Pfam" id="PF03177">
    <property type="entry name" value="Nucleoporin_C"/>
    <property type="match status" value="1"/>
</dbReference>
<feature type="domain" description="Nucleoporin Nup133/Nup155-like N-terminal" evidence="10">
    <location>
        <begin position="20"/>
        <end position="300"/>
    </location>
</feature>
<evidence type="ECO:0000313" key="11">
    <source>
        <dbReference type="EMBL" id="DBA26795.1"/>
    </source>
</evidence>
<dbReference type="Gene3D" id="2.130.10.10">
    <property type="entry name" value="YVTN repeat-like/Quinoprotein amine dehydrogenase"/>
    <property type="match status" value="1"/>
</dbReference>
<keyword evidence="5" id="KW-0653">Protein transport</keyword>
<keyword evidence="6" id="KW-0811">Translocation</keyword>
<dbReference type="FunFam" id="1.20.58.1380:FF:000001">
    <property type="entry name" value="Nuclear pore complex protein Nup133"/>
    <property type="match status" value="1"/>
</dbReference>
<evidence type="ECO:0000256" key="8">
    <source>
        <dbReference type="ARBA" id="ARBA00023242"/>
    </source>
</evidence>
<dbReference type="PANTHER" id="PTHR13405">
    <property type="entry name" value="NUCLEAR PORE COMPLEX PROTEIN NUP133"/>
    <property type="match status" value="1"/>
</dbReference>
<evidence type="ECO:0000256" key="1">
    <source>
        <dbReference type="ARBA" id="ARBA00004567"/>
    </source>
</evidence>
<dbReference type="Proteomes" id="UP001181693">
    <property type="component" value="Unassembled WGS sequence"/>
</dbReference>
<evidence type="ECO:0000313" key="12">
    <source>
        <dbReference type="Proteomes" id="UP001181693"/>
    </source>
</evidence>
<accession>A0AAV3AP44</accession>
<reference evidence="11" key="1">
    <citation type="thesis" date="2020" institute="ProQuest LLC" country="789 East Eisenhower Parkway, Ann Arbor, MI, USA">
        <title>Comparative Genomics and Chromosome Evolution.</title>
        <authorList>
            <person name="Mudd A.B."/>
        </authorList>
    </citation>
    <scope>NUCLEOTIDE SEQUENCE</scope>
    <source>
        <strain evidence="11">1538</strain>
        <tissue evidence="11">Blood</tissue>
    </source>
</reference>
<keyword evidence="12" id="KW-1185">Reference proteome</keyword>
<comment type="subcellular location">
    <subcellularLocation>
        <location evidence="1">Nucleus</location>
        <location evidence="1">Nuclear pore complex</location>
    </subcellularLocation>
</comment>
<evidence type="ECO:0000256" key="4">
    <source>
        <dbReference type="ARBA" id="ARBA00022816"/>
    </source>
</evidence>
<dbReference type="GO" id="GO:0006606">
    <property type="term" value="P:protein import into nucleus"/>
    <property type="evidence" value="ECO:0007669"/>
    <property type="project" value="TreeGrafter"/>
</dbReference>
<protein>
    <recommendedName>
        <fullName evidence="13">Nuclear pore complex protein Nup133</fullName>
    </recommendedName>
</protein>
<gene>
    <name evidence="11" type="ORF">GDO54_011006</name>
</gene>
<dbReference type="Gene3D" id="1.20.58.1380">
    <property type="match status" value="1"/>
</dbReference>
<evidence type="ECO:0000256" key="5">
    <source>
        <dbReference type="ARBA" id="ARBA00022927"/>
    </source>
</evidence>
<dbReference type="EMBL" id="DYDO01000004">
    <property type="protein sequence ID" value="DBA26795.1"/>
    <property type="molecule type" value="Genomic_DNA"/>
</dbReference>
<evidence type="ECO:0000256" key="3">
    <source>
        <dbReference type="ARBA" id="ARBA00022448"/>
    </source>
</evidence>
<dbReference type="PANTHER" id="PTHR13405:SF11">
    <property type="entry name" value="NUCLEAR PORE COMPLEX PROTEIN NUP133"/>
    <property type="match status" value="1"/>
</dbReference>
<evidence type="ECO:0008006" key="13">
    <source>
        <dbReference type="Google" id="ProtNLM"/>
    </source>
</evidence>
<evidence type="ECO:0000256" key="2">
    <source>
        <dbReference type="ARBA" id="ARBA00005569"/>
    </source>
</evidence>
<keyword evidence="8" id="KW-0539">Nucleus</keyword>
<dbReference type="GO" id="GO:0017056">
    <property type="term" value="F:structural constituent of nuclear pore"/>
    <property type="evidence" value="ECO:0007669"/>
    <property type="project" value="InterPro"/>
</dbReference>
<evidence type="ECO:0000256" key="7">
    <source>
        <dbReference type="ARBA" id="ARBA00023132"/>
    </source>
</evidence>
<evidence type="ECO:0000256" key="6">
    <source>
        <dbReference type="ARBA" id="ARBA00023010"/>
    </source>
</evidence>